<dbReference type="InterPro" id="IPR008974">
    <property type="entry name" value="TRAF-like"/>
</dbReference>
<evidence type="ECO:0000313" key="3">
    <source>
        <dbReference type="EMBL" id="TKA62941.1"/>
    </source>
</evidence>
<dbReference type="PROSITE" id="PS50144">
    <property type="entry name" value="MATH"/>
    <property type="match status" value="1"/>
</dbReference>
<protein>
    <recommendedName>
        <fullName evidence="2">MATH domain-containing protein</fullName>
    </recommendedName>
</protein>
<evidence type="ECO:0000313" key="4">
    <source>
        <dbReference type="Proteomes" id="UP000309340"/>
    </source>
</evidence>
<keyword evidence="4" id="KW-1185">Reference proteome</keyword>
<dbReference type="Proteomes" id="UP000309340">
    <property type="component" value="Unassembled WGS sequence"/>
</dbReference>
<dbReference type="SUPFAM" id="SSF49599">
    <property type="entry name" value="TRAF domain-like"/>
    <property type="match status" value="1"/>
</dbReference>
<proteinExistence type="predicted"/>
<dbReference type="EMBL" id="NAJQ01001002">
    <property type="protein sequence ID" value="TKA62941.1"/>
    <property type="molecule type" value="Genomic_DNA"/>
</dbReference>
<feature type="compositionally biased region" description="Basic residues" evidence="1">
    <location>
        <begin position="79"/>
        <end position="93"/>
    </location>
</feature>
<dbReference type="AlphaFoldDB" id="A0A4U0WJC3"/>
<organism evidence="3 4">
    <name type="scientific">Friedmanniomyces simplex</name>
    <dbReference type="NCBI Taxonomy" id="329884"/>
    <lineage>
        <taxon>Eukaryota</taxon>
        <taxon>Fungi</taxon>
        <taxon>Dikarya</taxon>
        <taxon>Ascomycota</taxon>
        <taxon>Pezizomycotina</taxon>
        <taxon>Dothideomycetes</taxon>
        <taxon>Dothideomycetidae</taxon>
        <taxon>Mycosphaerellales</taxon>
        <taxon>Teratosphaeriaceae</taxon>
        <taxon>Friedmanniomyces</taxon>
    </lineage>
</organism>
<comment type="caution">
    <text evidence="3">The sequence shown here is derived from an EMBL/GenBank/DDBJ whole genome shotgun (WGS) entry which is preliminary data.</text>
</comment>
<dbReference type="InterPro" id="IPR002083">
    <property type="entry name" value="MATH/TRAF_dom"/>
</dbReference>
<evidence type="ECO:0000259" key="2">
    <source>
        <dbReference type="PROSITE" id="PS50144"/>
    </source>
</evidence>
<dbReference type="Pfam" id="PF22486">
    <property type="entry name" value="MATH_2"/>
    <property type="match status" value="1"/>
</dbReference>
<gene>
    <name evidence="3" type="ORF">B0A55_12594</name>
</gene>
<feature type="region of interest" description="Disordered" evidence="1">
    <location>
        <begin position="1"/>
        <end position="21"/>
    </location>
</feature>
<reference evidence="3 4" key="1">
    <citation type="submission" date="2017-03" db="EMBL/GenBank/DDBJ databases">
        <title>Genomes of endolithic fungi from Antarctica.</title>
        <authorList>
            <person name="Coleine C."/>
            <person name="Masonjones S."/>
            <person name="Stajich J.E."/>
        </authorList>
    </citation>
    <scope>NUCLEOTIDE SEQUENCE [LARGE SCALE GENOMIC DNA]</scope>
    <source>
        <strain evidence="3 4">CCFEE 5184</strain>
    </source>
</reference>
<feature type="compositionally biased region" description="Pro residues" evidence="1">
    <location>
        <begin position="1"/>
        <end position="14"/>
    </location>
</feature>
<feature type="compositionally biased region" description="Pro residues" evidence="1">
    <location>
        <begin position="42"/>
        <end position="61"/>
    </location>
</feature>
<dbReference type="OrthoDB" id="294378at2759"/>
<evidence type="ECO:0000256" key="1">
    <source>
        <dbReference type="SAM" id="MobiDB-lite"/>
    </source>
</evidence>
<feature type="domain" description="MATH" evidence="2">
    <location>
        <begin position="172"/>
        <end position="288"/>
    </location>
</feature>
<feature type="compositionally biased region" description="Basic and acidic residues" evidence="1">
    <location>
        <begin position="66"/>
        <end position="78"/>
    </location>
</feature>
<dbReference type="STRING" id="329884.A0A4U0WJC3"/>
<feature type="non-terminal residue" evidence="3">
    <location>
        <position position="288"/>
    </location>
</feature>
<name>A0A4U0WJC3_9PEZI</name>
<feature type="region of interest" description="Disordered" evidence="1">
    <location>
        <begin position="37"/>
        <end position="131"/>
    </location>
</feature>
<accession>A0A4U0WJC3</accession>
<dbReference type="Gene3D" id="2.60.210.10">
    <property type="entry name" value="Apoptosis, Tumor Necrosis Factor Receptor Associated Protein 2, Chain A"/>
    <property type="match status" value="1"/>
</dbReference>
<sequence>MAAPPNLSPIPPPHIFSFQPLNDNHYTAMDASLLQNGVQIPPLAPTPPVPGDMGPPTPVIPSHPEAIQERRRSADRSRSGSRHPSRSRSRSRSPSRSSHHSESDDAESEHDDSLDPRYQWRPIAEDKSEPCEDEMVYIESRAATEHSAMDHGFFEEQTFFDLNDRDVKPLGSGRVDWLIERFNGTKEEPNNEQVMRSPIMHVGGYDWRIVFYPKGNSTEFLSLYLECVTMQQPEFAEFDTFEQPPFPFLAGESTDAIKKRRSVAAQVSVVMYNPSEPRTYDFKMDAHR</sequence>